<dbReference type="AlphaFoldDB" id="A0A9X3D303"/>
<comment type="caution">
    <text evidence="2">The sequence shown here is derived from an EMBL/GenBank/DDBJ whole genome shotgun (WGS) entry which is preliminary data.</text>
</comment>
<keyword evidence="1" id="KW-0472">Membrane</keyword>
<accession>A0A9X3D303</accession>
<organism evidence="2 3">
    <name type="scientific">Gordonia aquimaris</name>
    <dbReference type="NCBI Taxonomy" id="2984863"/>
    <lineage>
        <taxon>Bacteria</taxon>
        <taxon>Bacillati</taxon>
        <taxon>Actinomycetota</taxon>
        <taxon>Actinomycetes</taxon>
        <taxon>Mycobacteriales</taxon>
        <taxon>Gordoniaceae</taxon>
        <taxon>Gordonia</taxon>
    </lineage>
</organism>
<dbReference type="RefSeq" id="WP_235723192.1">
    <property type="nucleotide sequence ID" value="NZ_JAPKFM010000005.1"/>
</dbReference>
<proteinExistence type="predicted"/>
<evidence type="ECO:0000256" key="1">
    <source>
        <dbReference type="SAM" id="Phobius"/>
    </source>
</evidence>
<evidence type="ECO:0000313" key="3">
    <source>
        <dbReference type="Proteomes" id="UP001143347"/>
    </source>
</evidence>
<gene>
    <name evidence="2" type="ORF">OSB52_07310</name>
</gene>
<dbReference type="Proteomes" id="UP001143347">
    <property type="component" value="Unassembled WGS sequence"/>
</dbReference>
<name>A0A9X3D303_9ACTN</name>
<feature type="transmembrane region" description="Helical" evidence="1">
    <location>
        <begin position="39"/>
        <end position="72"/>
    </location>
</feature>
<reference evidence="2" key="1">
    <citation type="submission" date="2022-10" db="EMBL/GenBank/DDBJ databases">
        <title>WGS of marine actinomycetes from Thailand.</title>
        <authorList>
            <person name="Thawai C."/>
        </authorList>
    </citation>
    <scope>NUCLEOTIDE SEQUENCE</scope>
    <source>
        <strain evidence="2">SW21</strain>
    </source>
</reference>
<sequence length="84" mass="9126">MTAANPTAFVEVRSEARHTPTPTVEVAGVRWPVHKLHAVLLAVVVAVLVFALTGSGLVVAWTSAAVLLATWWGERIWFSHRRGV</sequence>
<evidence type="ECO:0000313" key="2">
    <source>
        <dbReference type="EMBL" id="MCX2963902.1"/>
    </source>
</evidence>
<keyword evidence="1" id="KW-1133">Transmembrane helix</keyword>
<keyword evidence="3" id="KW-1185">Reference proteome</keyword>
<keyword evidence="1" id="KW-0812">Transmembrane</keyword>
<dbReference type="EMBL" id="JAPKFM010000005">
    <property type="protein sequence ID" value="MCX2963902.1"/>
    <property type="molecule type" value="Genomic_DNA"/>
</dbReference>
<protein>
    <submittedName>
        <fullName evidence="2">Uncharacterized protein</fullName>
    </submittedName>
</protein>